<keyword evidence="2 8" id="KW-0732">Signal</keyword>
<evidence type="ECO:0000313" key="11">
    <source>
        <dbReference type="EMBL" id="MFC3701465.1"/>
    </source>
</evidence>
<dbReference type="InterPro" id="IPR006665">
    <property type="entry name" value="OmpA-like"/>
</dbReference>
<dbReference type="NCBIfam" id="TIGR02802">
    <property type="entry name" value="Pal_lipo"/>
    <property type="match status" value="1"/>
</dbReference>
<keyword evidence="5 8" id="KW-0998">Cell outer membrane</keyword>
<comment type="similarity">
    <text evidence="8">Belongs to the Pal lipoprotein family.</text>
</comment>
<dbReference type="PRINTS" id="PR01021">
    <property type="entry name" value="OMPADOMAIN"/>
</dbReference>
<comment type="subunit">
    <text evidence="8">The Tol-Pal system is composed of five core proteins: the inner membrane proteins TolA, TolQ and TolR, the periplasmic protein TolB and the outer membrane protein Pal. They form a network linking the inner and outer membranes and the peptidoglycan layer.</text>
</comment>
<dbReference type="Pfam" id="PF00691">
    <property type="entry name" value="OmpA"/>
    <property type="match status" value="1"/>
</dbReference>
<dbReference type="RefSeq" id="WP_290282539.1">
    <property type="nucleotide sequence ID" value="NZ_JAUFQI010000001.1"/>
</dbReference>
<evidence type="ECO:0000256" key="9">
    <source>
        <dbReference type="SAM" id="SignalP"/>
    </source>
</evidence>
<sequence>MAKSKLLTAAVFSSALVLVACGGKTQDEDTSNSTESTGTATEEPTVELVVDDEIVLEVEQVESDAMVEVDDMASDIDQALLDQTLVFFDFDQSSIRKDFMAMLDAHAMFLMNNPNQNVVLEGHADERGTREYNLGLGERRSKQVATYLQLKGVSAAQIDVVSYGEEKPLSLGKTEAAYSENRRVQIVYK</sequence>
<dbReference type="InterPro" id="IPR014169">
    <property type="entry name" value="Pal_lipo_C"/>
</dbReference>
<comment type="function">
    <text evidence="8">Part of the Tol-Pal system, which plays a role in outer membrane invagination during cell division and is important for maintaining outer membrane integrity.</text>
</comment>
<keyword evidence="6 8" id="KW-0449">Lipoprotein</keyword>
<evidence type="ECO:0000256" key="3">
    <source>
        <dbReference type="ARBA" id="ARBA00023136"/>
    </source>
</evidence>
<dbReference type="EMBL" id="JBHRYN010000008">
    <property type="protein sequence ID" value="MFC3701465.1"/>
    <property type="molecule type" value="Genomic_DNA"/>
</dbReference>
<keyword evidence="4 8" id="KW-0564">Palmitate</keyword>
<dbReference type="PANTHER" id="PTHR30329:SF21">
    <property type="entry name" value="LIPOPROTEIN YIAD-RELATED"/>
    <property type="match status" value="1"/>
</dbReference>
<evidence type="ECO:0000256" key="4">
    <source>
        <dbReference type="ARBA" id="ARBA00023139"/>
    </source>
</evidence>
<dbReference type="InterPro" id="IPR050330">
    <property type="entry name" value="Bact_OuterMem_StrucFunc"/>
</dbReference>
<organism evidence="11 12">
    <name type="scientific">Reinekea marina</name>
    <dbReference type="NCBI Taxonomy" id="1310421"/>
    <lineage>
        <taxon>Bacteria</taxon>
        <taxon>Pseudomonadati</taxon>
        <taxon>Pseudomonadota</taxon>
        <taxon>Gammaproteobacteria</taxon>
        <taxon>Oceanospirillales</taxon>
        <taxon>Saccharospirillaceae</taxon>
        <taxon>Reinekea</taxon>
    </lineage>
</organism>
<proteinExistence type="inferred from homology"/>
<evidence type="ECO:0000256" key="6">
    <source>
        <dbReference type="ARBA" id="ARBA00023288"/>
    </source>
</evidence>
<dbReference type="PROSITE" id="PS51257">
    <property type="entry name" value="PROKAR_LIPOPROTEIN"/>
    <property type="match status" value="1"/>
</dbReference>
<keyword evidence="3 8" id="KW-0472">Membrane</keyword>
<evidence type="ECO:0000256" key="1">
    <source>
        <dbReference type="ARBA" id="ARBA00022618"/>
    </source>
</evidence>
<evidence type="ECO:0000256" key="8">
    <source>
        <dbReference type="HAMAP-Rule" id="MF_02204"/>
    </source>
</evidence>
<dbReference type="HAMAP" id="MF_02204">
    <property type="entry name" value="Pal"/>
    <property type="match status" value="1"/>
</dbReference>
<keyword evidence="1 8" id="KW-0132">Cell division</keyword>
<gene>
    <name evidence="8 11" type="primary">pal</name>
    <name evidence="11" type="ORF">ACFOND_07435</name>
</gene>
<dbReference type="PROSITE" id="PS51123">
    <property type="entry name" value="OMPA_2"/>
    <property type="match status" value="1"/>
</dbReference>
<keyword evidence="12" id="KW-1185">Reference proteome</keyword>
<feature type="signal peptide" evidence="9">
    <location>
        <begin position="1"/>
        <end position="20"/>
    </location>
</feature>
<feature type="domain" description="OmpA-like" evidence="10">
    <location>
        <begin position="75"/>
        <end position="189"/>
    </location>
</feature>
<evidence type="ECO:0000256" key="7">
    <source>
        <dbReference type="ARBA" id="ARBA00023306"/>
    </source>
</evidence>
<dbReference type="Gene3D" id="3.30.1330.60">
    <property type="entry name" value="OmpA-like domain"/>
    <property type="match status" value="1"/>
</dbReference>
<dbReference type="InterPro" id="IPR006664">
    <property type="entry name" value="OMP_bac"/>
</dbReference>
<dbReference type="Proteomes" id="UP001595710">
    <property type="component" value="Unassembled WGS sequence"/>
</dbReference>
<keyword evidence="7 8" id="KW-0131">Cell cycle</keyword>
<dbReference type="InterPro" id="IPR039001">
    <property type="entry name" value="Pal"/>
</dbReference>
<accession>A0ABV7WSN3</accession>
<evidence type="ECO:0000256" key="5">
    <source>
        <dbReference type="ARBA" id="ARBA00023237"/>
    </source>
</evidence>
<feature type="chain" id="PRO_5045573391" description="Peptidoglycan-associated lipoprotein" evidence="9">
    <location>
        <begin position="21"/>
        <end position="189"/>
    </location>
</feature>
<name>A0ABV7WSN3_9GAMM</name>
<comment type="subcellular location">
    <subcellularLocation>
        <location evidence="8">Cell outer membrane</location>
        <topology evidence="8">Lipid-anchor</topology>
    </subcellularLocation>
</comment>
<dbReference type="SUPFAM" id="SSF103088">
    <property type="entry name" value="OmpA-like"/>
    <property type="match status" value="1"/>
</dbReference>
<dbReference type="CDD" id="cd07185">
    <property type="entry name" value="OmpA_C-like"/>
    <property type="match status" value="1"/>
</dbReference>
<dbReference type="InterPro" id="IPR036737">
    <property type="entry name" value="OmpA-like_sf"/>
</dbReference>
<comment type="caution">
    <text evidence="11">The sequence shown here is derived from an EMBL/GenBank/DDBJ whole genome shotgun (WGS) entry which is preliminary data.</text>
</comment>
<dbReference type="PANTHER" id="PTHR30329">
    <property type="entry name" value="STATOR ELEMENT OF FLAGELLAR MOTOR COMPLEX"/>
    <property type="match status" value="1"/>
</dbReference>
<reference evidence="12" key="1">
    <citation type="journal article" date="2019" name="Int. J. Syst. Evol. Microbiol.">
        <title>The Global Catalogue of Microorganisms (GCM) 10K type strain sequencing project: providing services to taxonomists for standard genome sequencing and annotation.</title>
        <authorList>
            <consortium name="The Broad Institute Genomics Platform"/>
            <consortium name="The Broad Institute Genome Sequencing Center for Infectious Disease"/>
            <person name="Wu L."/>
            <person name="Ma J."/>
        </authorList>
    </citation>
    <scope>NUCLEOTIDE SEQUENCE [LARGE SCALE GENOMIC DNA]</scope>
    <source>
        <strain evidence="12">CECT 8288</strain>
    </source>
</reference>
<evidence type="ECO:0000313" key="12">
    <source>
        <dbReference type="Proteomes" id="UP001595710"/>
    </source>
</evidence>
<evidence type="ECO:0000256" key="2">
    <source>
        <dbReference type="ARBA" id="ARBA00022729"/>
    </source>
</evidence>
<evidence type="ECO:0000259" key="10">
    <source>
        <dbReference type="PROSITE" id="PS51123"/>
    </source>
</evidence>
<protein>
    <recommendedName>
        <fullName evidence="8">Peptidoglycan-associated lipoprotein</fullName>
        <shortName evidence="8">PAL</shortName>
    </recommendedName>
</protein>